<keyword evidence="4 6" id="KW-0804">Transcription</keyword>
<dbReference type="Gene3D" id="3.30.1330.80">
    <property type="entry name" value="Hypothetical protein, similar to alpha- acetolactate decarboxylase, domain 2"/>
    <property type="match status" value="1"/>
</dbReference>
<evidence type="ECO:0000256" key="1">
    <source>
        <dbReference type="ARBA" id="ARBA00003687"/>
    </source>
</evidence>
<dbReference type="InterPro" id="IPR017956">
    <property type="entry name" value="AT_hook_DNA-bd_motif"/>
</dbReference>
<dbReference type="PANTHER" id="PTHR31500:SF9">
    <property type="entry name" value="AT-HOOK MOTIF NUCLEAR-LOCALIZED PROTEIN 9"/>
    <property type="match status" value="1"/>
</dbReference>
<feature type="region of interest" description="Disordered" evidence="7">
    <location>
        <begin position="313"/>
        <end position="333"/>
    </location>
</feature>
<name>A0A1S2XPY9_CICAR</name>
<dbReference type="RefSeq" id="XP_004492720.1">
    <property type="nucleotide sequence ID" value="XM_004492663.2"/>
</dbReference>
<proteinExistence type="predicted"/>
<evidence type="ECO:0000259" key="8">
    <source>
        <dbReference type="PROSITE" id="PS51742"/>
    </source>
</evidence>
<dbReference type="SMART" id="SM00384">
    <property type="entry name" value="AT_hook"/>
    <property type="match status" value="2"/>
</dbReference>
<comment type="function">
    <text evidence="1 6">Transcription factor that specifically binds AT-rich DNA sequences related to the nuclear matrix attachment regions (MARs).</text>
</comment>
<evidence type="ECO:0000313" key="10">
    <source>
        <dbReference type="RefSeq" id="XP_004492720.1"/>
    </source>
</evidence>
<reference evidence="9" key="1">
    <citation type="journal article" date="2013" name="Nat. Biotechnol.">
        <title>Draft genome sequence of chickpea (Cicer arietinum) provides a resource for trait improvement.</title>
        <authorList>
            <person name="Varshney R.K."/>
            <person name="Song C."/>
            <person name="Saxena R.K."/>
            <person name="Azam S."/>
            <person name="Yu S."/>
            <person name="Sharpe A.G."/>
            <person name="Cannon S."/>
            <person name="Baek J."/>
            <person name="Rosen B.D."/>
            <person name="Tar'an B."/>
            <person name="Millan T."/>
            <person name="Zhang X."/>
            <person name="Ramsay L.D."/>
            <person name="Iwata A."/>
            <person name="Wang Y."/>
            <person name="Nelson W."/>
            <person name="Farmer A.D."/>
            <person name="Gaur P.M."/>
            <person name="Soderlund C."/>
            <person name="Penmetsa R.V."/>
            <person name="Xu C."/>
            <person name="Bharti A.K."/>
            <person name="He W."/>
            <person name="Winter P."/>
            <person name="Zhao S."/>
            <person name="Hane J.K."/>
            <person name="Carrasquilla-Garcia N."/>
            <person name="Condie J.A."/>
            <person name="Upadhyaya H.D."/>
            <person name="Luo M.C."/>
            <person name="Thudi M."/>
            <person name="Gowda C.L."/>
            <person name="Singh N.P."/>
            <person name="Lichtenzveig J."/>
            <person name="Gali K.K."/>
            <person name="Rubio J."/>
            <person name="Nadarajan N."/>
            <person name="Dolezel J."/>
            <person name="Bansal K.C."/>
            <person name="Xu X."/>
            <person name="Edwards D."/>
            <person name="Zhang G."/>
            <person name="Kahl G."/>
            <person name="Gil J."/>
            <person name="Singh K.B."/>
            <person name="Datta S.K."/>
            <person name="Jackson S.A."/>
            <person name="Wang J."/>
            <person name="Cook D.R."/>
        </authorList>
    </citation>
    <scope>NUCLEOTIDE SEQUENCE [LARGE SCALE GENOMIC DNA]</scope>
    <source>
        <strain evidence="9">cv. CDC Frontier</strain>
    </source>
</reference>
<accession>A0A1S2XPY9</accession>
<evidence type="ECO:0000313" key="9">
    <source>
        <dbReference type="Proteomes" id="UP000087171"/>
    </source>
</evidence>
<keyword evidence="3 6" id="KW-0238">DNA-binding</keyword>
<feature type="domain" description="PPC" evidence="8">
    <location>
        <begin position="153"/>
        <end position="296"/>
    </location>
</feature>
<dbReference type="InterPro" id="IPR039605">
    <property type="entry name" value="AHL"/>
</dbReference>
<gene>
    <name evidence="10" type="primary">LOC101500720</name>
</gene>
<keyword evidence="2 6" id="KW-0805">Transcription regulation</keyword>
<evidence type="ECO:0000256" key="6">
    <source>
        <dbReference type="RuleBase" id="RU367031"/>
    </source>
</evidence>
<dbReference type="GeneID" id="101500720"/>
<feature type="compositionally biased region" description="Low complexity" evidence="7">
    <location>
        <begin position="109"/>
        <end position="122"/>
    </location>
</feature>
<dbReference type="Proteomes" id="UP000087171">
    <property type="component" value="Chromosome Ca3"/>
</dbReference>
<comment type="domain">
    <text evidence="6">The PPC domain mediates interactions between AHL proteins.</text>
</comment>
<keyword evidence="9" id="KW-1185">Reference proteome</keyword>
<dbReference type="PANTHER" id="PTHR31500">
    <property type="entry name" value="AT-HOOK MOTIF NUCLEAR-LOCALIZED PROTEIN 9"/>
    <property type="match status" value="1"/>
</dbReference>
<comment type="subcellular location">
    <subcellularLocation>
        <location evidence="6">Nucleus</location>
    </subcellularLocation>
</comment>
<dbReference type="PROSITE" id="PS51742">
    <property type="entry name" value="PPC"/>
    <property type="match status" value="1"/>
</dbReference>
<feature type="region of interest" description="Disordered" evidence="7">
    <location>
        <begin position="74"/>
        <end position="150"/>
    </location>
</feature>
<keyword evidence="5 6" id="KW-0539">Nucleus</keyword>
<dbReference type="CDD" id="cd11378">
    <property type="entry name" value="DUF296"/>
    <property type="match status" value="1"/>
</dbReference>
<evidence type="ECO:0000256" key="7">
    <source>
        <dbReference type="SAM" id="MobiDB-lite"/>
    </source>
</evidence>
<evidence type="ECO:0000256" key="5">
    <source>
        <dbReference type="ARBA" id="ARBA00023242"/>
    </source>
</evidence>
<feature type="compositionally biased region" description="Low complexity" evidence="7">
    <location>
        <begin position="318"/>
        <end position="331"/>
    </location>
</feature>
<dbReference type="Pfam" id="PF03479">
    <property type="entry name" value="PCC"/>
    <property type="match status" value="1"/>
</dbReference>
<dbReference type="AlphaFoldDB" id="A0A1S2XPY9"/>
<evidence type="ECO:0000256" key="3">
    <source>
        <dbReference type="ARBA" id="ARBA00023125"/>
    </source>
</evidence>
<dbReference type="InterPro" id="IPR005175">
    <property type="entry name" value="PPC_dom"/>
</dbReference>
<dbReference type="OrthoDB" id="688543at2759"/>
<dbReference type="GO" id="GO:0003680">
    <property type="term" value="F:minor groove of adenine-thymine-rich DNA binding"/>
    <property type="evidence" value="ECO:0007669"/>
    <property type="project" value="UniProtKB-UniRule"/>
</dbReference>
<dbReference type="GO" id="GO:0005634">
    <property type="term" value="C:nucleus"/>
    <property type="evidence" value="ECO:0007669"/>
    <property type="project" value="UniProtKB-SubCell"/>
</dbReference>
<dbReference type="RefSeq" id="XP_073222804.1">
    <property type="nucleotide sequence ID" value="XM_073366703.1"/>
</dbReference>
<dbReference type="SUPFAM" id="SSF117856">
    <property type="entry name" value="AF0104/ALDC/Ptd012-like"/>
    <property type="match status" value="1"/>
</dbReference>
<organism evidence="9 10">
    <name type="scientific">Cicer arietinum</name>
    <name type="common">Chickpea</name>
    <name type="synonym">Garbanzo</name>
    <dbReference type="NCBI Taxonomy" id="3827"/>
    <lineage>
        <taxon>Eukaryota</taxon>
        <taxon>Viridiplantae</taxon>
        <taxon>Streptophyta</taxon>
        <taxon>Embryophyta</taxon>
        <taxon>Tracheophyta</taxon>
        <taxon>Spermatophyta</taxon>
        <taxon>Magnoliopsida</taxon>
        <taxon>eudicotyledons</taxon>
        <taxon>Gunneridae</taxon>
        <taxon>Pentapetalae</taxon>
        <taxon>rosids</taxon>
        <taxon>fabids</taxon>
        <taxon>Fabales</taxon>
        <taxon>Fabaceae</taxon>
        <taxon>Papilionoideae</taxon>
        <taxon>50 kb inversion clade</taxon>
        <taxon>NPAAA clade</taxon>
        <taxon>Hologalegina</taxon>
        <taxon>IRL clade</taxon>
        <taxon>Cicereae</taxon>
        <taxon>Cicer</taxon>
    </lineage>
</organism>
<reference evidence="10" key="2">
    <citation type="submission" date="2025-08" db="UniProtKB">
        <authorList>
            <consortium name="RefSeq"/>
        </authorList>
    </citation>
    <scope>IDENTIFICATION</scope>
    <source>
        <tissue evidence="10">Etiolated seedlings</tissue>
    </source>
</reference>
<evidence type="ECO:0000256" key="2">
    <source>
        <dbReference type="ARBA" id="ARBA00023015"/>
    </source>
</evidence>
<sequence>MDHVDHMALSGSASYYMQQQRELAVSGPLPELHVSPSIRPLSNPNNLPFQSNIGGGHIGSSLPLESLAISSHAVNVDGPTGVSTGETVKRKRGRPRKYGSDRVVSLALSPSTTPSSNPITVTQDGQKRGRGRPPGSGKKQQLASSGESIPDSAGIGFAPHVIQIPSGEDIAAKILAFSQMQAKALCVMAAEGHVSIATLRQPSTSGGTVKFEGNLELLSMSGSYLPTDSGSLRNRTGGLSVTLVSPDGRVVGGGIGGVLIASDLVKVTVGTFQWGRLKGKYKKKGSSQDASVVAVESDHQGIHNPVALNSILPNQQNLTSPTSSLSPWSASRPMDMRNSHVDIDLMRG</sequence>
<protein>
    <recommendedName>
        <fullName evidence="6">AT-hook motif nuclear-localized protein</fullName>
    </recommendedName>
</protein>
<evidence type="ECO:0000256" key="4">
    <source>
        <dbReference type="ARBA" id="ARBA00023163"/>
    </source>
</evidence>